<evidence type="ECO:0000259" key="7">
    <source>
        <dbReference type="PROSITE" id="PS51987"/>
    </source>
</evidence>
<dbReference type="Gene3D" id="3.30.590.10">
    <property type="entry name" value="Glutamine synthetase/guanido kinase, catalytic domain"/>
    <property type="match status" value="1"/>
</dbReference>
<dbReference type="Gene3D" id="3.10.20.70">
    <property type="entry name" value="Glutamine synthetase, N-terminal domain"/>
    <property type="match status" value="1"/>
</dbReference>
<dbReference type="Proteomes" id="UP001151088">
    <property type="component" value="Unassembled WGS sequence"/>
</dbReference>
<dbReference type="GO" id="GO:0006542">
    <property type="term" value="P:glutamine biosynthetic process"/>
    <property type="evidence" value="ECO:0007669"/>
    <property type="project" value="InterPro"/>
</dbReference>
<organism evidence="8 9">
    <name type="scientific">Ancylobacter mangrovi</name>
    <dbReference type="NCBI Taxonomy" id="2972472"/>
    <lineage>
        <taxon>Bacteria</taxon>
        <taxon>Pseudomonadati</taxon>
        <taxon>Pseudomonadota</taxon>
        <taxon>Alphaproteobacteria</taxon>
        <taxon>Hyphomicrobiales</taxon>
        <taxon>Xanthobacteraceae</taxon>
        <taxon>Ancylobacter</taxon>
    </lineage>
</organism>
<name>A0A9X2PHM7_9HYPH</name>
<keyword evidence="2" id="KW-0436">Ligase</keyword>
<dbReference type="Pfam" id="PF00120">
    <property type="entry name" value="Gln-synt_C"/>
    <property type="match status" value="1"/>
</dbReference>
<dbReference type="AlphaFoldDB" id="A0A9X2PHM7"/>
<dbReference type="PROSITE" id="PS00181">
    <property type="entry name" value="GLNA_ATP"/>
    <property type="match status" value="1"/>
</dbReference>
<comment type="caution">
    <text evidence="8">The sequence shown here is derived from an EMBL/GenBank/DDBJ whole genome shotgun (WGS) entry which is preliminary data.</text>
</comment>
<evidence type="ECO:0000313" key="9">
    <source>
        <dbReference type="Proteomes" id="UP001151088"/>
    </source>
</evidence>
<dbReference type="PANTHER" id="PTHR43785:SF12">
    <property type="entry name" value="TYPE-1 GLUTAMINE SYNTHETASE 2"/>
    <property type="match status" value="1"/>
</dbReference>
<protein>
    <submittedName>
        <fullName evidence="8">Glutamine synthetase family protein</fullName>
    </submittedName>
</protein>
<evidence type="ECO:0000256" key="2">
    <source>
        <dbReference type="ARBA" id="ARBA00022598"/>
    </source>
</evidence>
<feature type="domain" description="GS catalytic" evidence="7">
    <location>
        <begin position="151"/>
        <end position="482"/>
    </location>
</feature>
<dbReference type="PROSITE" id="PS51987">
    <property type="entry name" value="GS_CATALYTIC"/>
    <property type="match status" value="1"/>
</dbReference>
<dbReference type="InterPro" id="IPR008146">
    <property type="entry name" value="Gln_synth_cat_dom"/>
</dbReference>
<dbReference type="SUPFAM" id="SSF54368">
    <property type="entry name" value="Glutamine synthetase, N-terminal domain"/>
    <property type="match status" value="1"/>
</dbReference>
<dbReference type="RefSeq" id="WP_258733494.1">
    <property type="nucleotide sequence ID" value="NZ_JANTHZ010000006.1"/>
</dbReference>
<keyword evidence="3" id="KW-0460">Magnesium</keyword>
<dbReference type="SMART" id="SM01230">
    <property type="entry name" value="Gln-synt_C"/>
    <property type="match status" value="1"/>
</dbReference>
<sequence>MPVPDVAAAAATAESRSEPSPALSGTASAAALAGDEFAAHVAAHGVPDIVEVLLPDTHGVLRGKWIPGAAGGKIWSDGVAIPLSIFGLDVWGREVEETGIHIETGDRDGICRPVPGTLKPVPWAPRPSAQVMLTMYEPDERGGELPWELDPRHKLARQVERLAARGLHPCVAFELEFYLMKPAPGPGGLPEPVFPASPHGPARQNMYSMSDLDAYAGLLHEVRQAAAVQGLPADTVISEAAPGQYEVNLYHRTDAMAAADDAILLRRLIDGVARQHGLRASFMAKPFLEFAGSGMHVHVSLADGAGGNAFGAGEEGEALLRHAAAGLLATMAPTAVLYVPSYNGFRRLVPGSYAPTGISWGYDNRSVAVRVPNGPAKARRLEHRIAGADAHPHLVLAAILAGMLEGIENAMEPPAPLSGNAYEAEAPLLTYDMGEAVHDFAASDFVARAFGAEYQRVYAVMKEAERAAFERRISTLEYETYL</sequence>
<dbReference type="PANTHER" id="PTHR43785">
    <property type="entry name" value="GAMMA-GLUTAMYLPUTRESCINE SYNTHETASE"/>
    <property type="match status" value="1"/>
</dbReference>
<dbReference type="GO" id="GO:0006598">
    <property type="term" value="P:polyamine catabolic process"/>
    <property type="evidence" value="ECO:0007669"/>
    <property type="project" value="TreeGrafter"/>
</dbReference>
<keyword evidence="9" id="KW-1185">Reference proteome</keyword>
<dbReference type="InterPro" id="IPR036651">
    <property type="entry name" value="Gln_synt_N_sf"/>
</dbReference>
<reference evidence="8" key="1">
    <citation type="submission" date="2022-08" db="EMBL/GenBank/DDBJ databases">
        <authorList>
            <person name="Li F."/>
        </authorList>
    </citation>
    <scope>NUCLEOTIDE SEQUENCE</scope>
    <source>
        <strain evidence="8">MQZ15Z-1</strain>
    </source>
</reference>
<evidence type="ECO:0000313" key="8">
    <source>
        <dbReference type="EMBL" id="MCS0496338.1"/>
    </source>
</evidence>
<dbReference type="InterPro" id="IPR014746">
    <property type="entry name" value="Gln_synth/guanido_kin_cat_dom"/>
</dbReference>
<dbReference type="EMBL" id="JANTHZ010000006">
    <property type="protein sequence ID" value="MCS0496338.1"/>
    <property type="molecule type" value="Genomic_DNA"/>
</dbReference>
<gene>
    <name evidence="8" type="ORF">NVS89_14635</name>
</gene>
<dbReference type="InterPro" id="IPR027303">
    <property type="entry name" value="Gln_synth_gly_rich_site"/>
</dbReference>
<comment type="similarity">
    <text evidence="4 5">Belongs to the glutamine synthetase family.</text>
</comment>
<evidence type="ECO:0000256" key="6">
    <source>
        <dbReference type="SAM" id="MobiDB-lite"/>
    </source>
</evidence>
<evidence type="ECO:0000256" key="1">
    <source>
        <dbReference type="ARBA" id="ARBA00001946"/>
    </source>
</evidence>
<feature type="region of interest" description="Disordered" evidence="6">
    <location>
        <begin position="1"/>
        <end position="23"/>
    </location>
</feature>
<evidence type="ECO:0000256" key="4">
    <source>
        <dbReference type="PROSITE-ProRule" id="PRU01331"/>
    </source>
</evidence>
<dbReference type="GO" id="GO:0004356">
    <property type="term" value="F:glutamine synthetase activity"/>
    <property type="evidence" value="ECO:0007669"/>
    <property type="project" value="InterPro"/>
</dbReference>
<feature type="compositionally biased region" description="Low complexity" evidence="6">
    <location>
        <begin position="7"/>
        <end position="23"/>
    </location>
</feature>
<dbReference type="SUPFAM" id="SSF55931">
    <property type="entry name" value="Glutamine synthetase/guanido kinase"/>
    <property type="match status" value="1"/>
</dbReference>
<proteinExistence type="inferred from homology"/>
<comment type="cofactor">
    <cofactor evidence="1">
        <name>Mg(2+)</name>
        <dbReference type="ChEBI" id="CHEBI:18420"/>
    </cofactor>
</comment>
<accession>A0A9X2PHM7</accession>
<evidence type="ECO:0000256" key="5">
    <source>
        <dbReference type="RuleBase" id="RU000384"/>
    </source>
</evidence>
<evidence type="ECO:0000256" key="3">
    <source>
        <dbReference type="ARBA" id="ARBA00022842"/>
    </source>
</evidence>